<sequence>MARSISRRVIPLVGFAGAAAAQGFPDRSMRMVVGYAPGGTTDLVARLAAEFMGQDLGQQIVVENRGGAGGVPGALAVLQAPADGHVLMLQSGGLNQAEALGTPLPFDAVAAWAPVGLIGTSAIALVVHPGVPARNLRELQAYVRASGQPLRLGSPGTNLSGALYAQEMGIEIEEIRYRGTGLVVNDLLAGRVQSYAIALPGILGHVRSGGIRALAIASTTRSPVMPELPTTVEQGFPGIITASWFGVVARAGTPPERLARLSQSVARMVADPVMRSRLSEAGVDVTPDPGPAYFDTLIREDRARCELVVRRGNLRQ</sequence>
<name>A0ABZ0PEM5_9PROT</name>
<dbReference type="Proteomes" id="UP001305521">
    <property type="component" value="Chromosome"/>
</dbReference>
<dbReference type="PANTHER" id="PTHR42928">
    <property type="entry name" value="TRICARBOXYLATE-BINDING PROTEIN"/>
    <property type="match status" value="1"/>
</dbReference>
<evidence type="ECO:0000313" key="2">
    <source>
        <dbReference type="EMBL" id="WPB83932.1"/>
    </source>
</evidence>
<dbReference type="Pfam" id="PF03401">
    <property type="entry name" value="TctC"/>
    <property type="match status" value="1"/>
</dbReference>
<dbReference type="InterPro" id="IPR042100">
    <property type="entry name" value="Bug_dom1"/>
</dbReference>
<accession>A0ABZ0PEM5</accession>
<dbReference type="EMBL" id="CP137852">
    <property type="protein sequence ID" value="WPB83932.1"/>
    <property type="molecule type" value="Genomic_DNA"/>
</dbReference>
<dbReference type="PIRSF" id="PIRSF017082">
    <property type="entry name" value="YflP"/>
    <property type="match status" value="1"/>
</dbReference>
<dbReference type="Gene3D" id="3.40.190.150">
    <property type="entry name" value="Bordetella uptake gene, domain 1"/>
    <property type="match status" value="1"/>
</dbReference>
<reference evidence="2 3" key="1">
    <citation type="submission" date="2023-11" db="EMBL/GenBank/DDBJ databases">
        <title>Arctic aerobic anoxygenic photoheterotroph Sediminicoccus rosea KRV36 adapts its photosynthesis to long days of polar summer.</title>
        <authorList>
            <person name="Tomasch J."/>
            <person name="Kopejtka K."/>
            <person name="Bily T."/>
            <person name="Gardiner A.T."/>
            <person name="Gardian Z."/>
            <person name="Shivaramu S."/>
            <person name="Koblizek M."/>
            <person name="Engelhardt F."/>
            <person name="Kaftan D."/>
        </authorList>
    </citation>
    <scope>NUCLEOTIDE SEQUENCE [LARGE SCALE GENOMIC DNA]</scope>
    <source>
        <strain evidence="2 3">R-30</strain>
    </source>
</reference>
<dbReference type="PANTHER" id="PTHR42928:SF5">
    <property type="entry name" value="BLR1237 PROTEIN"/>
    <property type="match status" value="1"/>
</dbReference>
<protein>
    <submittedName>
        <fullName evidence="2">Tripartite tricarboxylate transporter substrate-binding protein</fullName>
    </submittedName>
</protein>
<keyword evidence="3" id="KW-1185">Reference proteome</keyword>
<evidence type="ECO:0000256" key="1">
    <source>
        <dbReference type="ARBA" id="ARBA00006987"/>
    </source>
</evidence>
<gene>
    <name evidence="2" type="ORF">R9Z33_17680</name>
</gene>
<dbReference type="InterPro" id="IPR005064">
    <property type="entry name" value="BUG"/>
</dbReference>
<proteinExistence type="inferred from homology"/>
<dbReference type="Gene3D" id="3.40.190.10">
    <property type="entry name" value="Periplasmic binding protein-like II"/>
    <property type="match status" value="1"/>
</dbReference>
<comment type="similarity">
    <text evidence="1">Belongs to the UPF0065 (bug) family.</text>
</comment>
<dbReference type="SUPFAM" id="SSF53850">
    <property type="entry name" value="Periplasmic binding protein-like II"/>
    <property type="match status" value="1"/>
</dbReference>
<evidence type="ECO:0000313" key="3">
    <source>
        <dbReference type="Proteomes" id="UP001305521"/>
    </source>
</evidence>
<organism evidence="2 3">
    <name type="scientific">Sediminicoccus rosea</name>
    <dbReference type="NCBI Taxonomy" id="1225128"/>
    <lineage>
        <taxon>Bacteria</taxon>
        <taxon>Pseudomonadati</taxon>
        <taxon>Pseudomonadota</taxon>
        <taxon>Alphaproteobacteria</taxon>
        <taxon>Acetobacterales</taxon>
        <taxon>Roseomonadaceae</taxon>
        <taxon>Sediminicoccus</taxon>
    </lineage>
</organism>
<dbReference type="RefSeq" id="WP_318647889.1">
    <property type="nucleotide sequence ID" value="NZ_CP137852.1"/>
</dbReference>